<accession>A0A9P6XZY5</accession>
<dbReference type="EMBL" id="JAANIU010008070">
    <property type="protein sequence ID" value="KAG1535960.1"/>
    <property type="molecule type" value="Genomic_DNA"/>
</dbReference>
<name>A0A9P6XZY5_9FUNG</name>
<gene>
    <name evidence="2" type="ORF">G6F50_015190</name>
</gene>
<evidence type="ECO:0000313" key="2">
    <source>
        <dbReference type="EMBL" id="KAG1535960.1"/>
    </source>
</evidence>
<feature type="region of interest" description="Disordered" evidence="1">
    <location>
        <begin position="1"/>
        <end position="54"/>
    </location>
</feature>
<feature type="compositionally biased region" description="Low complexity" evidence="1">
    <location>
        <begin position="38"/>
        <end position="49"/>
    </location>
</feature>
<protein>
    <submittedName>
        <fullName evidence="2">Uncharacterized protein</fullName>
    </submittedName>
</protein>
<reference evidence="2 3" key="1">
    <citation type="journal article" date="2020" name="Microb. Genom.">
        <title>Genetic diversity of clinical and environmental Mucorales isolates obtained from an investigation of mucormycosis cases among solid organ transplant recipients.</title>
        <authorList>
            <person name="Nguyen M.H."/>
            <person name="Kaul D."/>
            <person name="Muto C."/>
            <person name="Cheng S.J."/>
            <person name="Richter R.A."/>
            <person name="Bruno V.M."/>
            <person name="Liu G."/>
            <person name="Beyhan S."/>
            <person name="Sundermann A.J."/>
            <person name="Mounaud S."/>
            <person name="Pasculle A.W."/>
            <person name="Nierman W.C."/>
            <person name="Driscoll E."/>
            <person name="Cumbie R."/>
            <person name="Clancy C.J."/>
            <person name="Dupont C.L."/>
        </authorList>
    </citation>
    <scope>NUCLEOTIDE SEQUENCE [LARGE SCALE GENOMIC DNA]</scope>
    <source>
        <strain evidence="2 3">GL24</strain>
    </source>
</reference>
<organism evidence="2 3">
    <name type="scientific">Rhizopus delemar</name>
    <dbReference type="NCBI Taxonomy" id="936053"/>
    <lineage>
        <taxon>Eukaryota</taxon>
        <taxon>Fungi</taxon>
        <taxon>Fungi incertae sedis</taxon>
        <taxon>Mucoromycota</taxon>
        <taxon>Mucoromycotina</taxon>
        <taxon>Mucoromycetes</taxon>
        <taxon>Mucorales</taxon>
        <taxon>Mucorineae</taxon>
        <taxon>Rhizopodaceae</taxon>
        <taxon>Rhizopus</taxon>
    </lineage>
</organism>
<evidence type="ECO:0000313" key="3">
    <source>
        <dbReference type="Proteomes" id="UP000740926"/>
    </source>
</evidence>
<proteinExistence type="predicted"/>
<sequence>MARPAMCNWNATPQWTHRGAGRPDLPGPGRMPDPAPAFAPAASPAAKPGATRHRRQLRRCLEHRADLRALQRSACDHVLRARRCDHALDLPQHQGGRSTGPDLDVRHAAACRQPPYRSCTGSACVVATWRTRLPGSGQPRQSLRVP</sequence>
<feature type="compositionally biased region" description="Pro residues" evidence="1">
    <location>
        <begin position="25"/>
        <end position="37"/>
    </location>
</feature>
<keyword evidence="3" id="KW-1185">Reference proteome</keyword>
<comment type="caution">
    <text evidence="2">The sequence shown here is derived from an EMBL/GenBank/DDBJ whole genome shotgun (WGS) entry which is preliminary data.</text>
</comment>
<evidence type="ECO:0000256" key="1">
    <source>
        <dbReference type="SAM" id="MobiDB-lite"/>
    </source>
</evidence>
<dbReference type="Proteomes" id="UP000740926">
    <property type="component" value="Unassembled WGS sequence"/>
</dbReference>
<dbReference type="AlphaFoldDB" id="A0A9P6XZY5"/>